<protein>
    <submittedName>
        <fullName evidence="2">Histidine kinase-, DNA gyrase B-, and HSP90-like ATPase</fullName>
    </submittedName>
</protein>
<keyword evidence="1" id="KW-1133">Transmembrane helix</keyword>
<name>K1SX94_9ZZZZ</name>
<evidence type="ECO:0000313" key="2">
    <source>
        <dbReference type="EMBL" id="EKC62333.1"/>
    </source>
</evidence>
<keyword evidence="2" id="KW-0808">Transferase</keyword>
<dbReference type="GO" id="GO:0016301">
    <property type="term" value="F:kinase activity"/>
    <property type="evidence" value="ECO:0007669"/>
    <property type="project" value="UniProtKB-KW"/>
</dbReference>
<sequence>MRLPHTAFIGGIVKISVTPTLVFGSAEWIALLFICTASFAMGLYVFQQNVSRYKPLIMTFASLIALVINGLSLYGIFRSAQNKQKSEEIKFYQFENKAMKKNLDEYIKREEEIRSIKHDIENVAVTTTSLLDHKEYDKIREHYSQLVNRIHSGRVVYTGVKNAYINAIIQTKIC</sequence>
<feature type="transmembrane region" description="Helical" evidence="1">
    <location>
        <begin position="28"/>
        <end position="46"/>
    </location>
</feature>
<dbReference type="AlphaFoldDB" id="K1SX94"/>
<evidence type="ECO:0000256" key="1">
    <source>
        <dbReference type="SAM" id="Phobius"/>
    </source>
</evidence>
<organism evidence="2">
    <name type="scientific">human gut metagenome</name>
    <dbReference type="NCBI Taxonomy" id="408170"/>
    <lineage>
        <taxon>unclassified sequences</taxon>
        <taxon>metagenomes</taxon>
        <taxon>organismal metagenomes</taxon>
    </lineage>
</organism>
<comment type="caution">
    <text evidence="2">The sequence shown here is derived from an EMBL/GenBank/DDBJ whole genome shotgun (WGS) entry which is preliminary data.</text>
</comment>
<feature type="transmembrane region" description="Helical" evidence="1">
    <location>
        <begin position="58"/>
        <end position="77"/>
    </location>
</feature>
<reference evidence="2" key="1">
    <citation type="journal article" date="2013" name="Environ. Microbiol.">
        <title>Microbiota from the distal guts of lean and obese adolescents exhibit partial functional redundancy besides clear differences in community structure.</title>
        <authorList>
            <person name="Ferrer M."/>
            <person name="Ruiz A."/>
            <person name="Lanza F."/>
            <person name="Haange S.B."/>
            <person name="Oberbach A."/>
            <person name="Till H."/>
            <person name="Bargiela R."/>
            <person name="Campoy C."/>
            <person name="Segura M.T."/>
            <person name="Richter M."/>
            <person name="von Bergen M."/>
            <person name="Seifert J."/>
            <person name="Suarez A."/>
        </authorList>
    </citation>
    <scope>NUCLEOTIDE SEQUENCE</scope>
</reference>
<accession>K1SX94</accession>
<gene>
    <name evidence="2" type="ORF">OBE_08028</name>
</gene>
<keyword evidence="1" id="KW-0812">Transmembrane</keyword>
<keyword evidence="1" id="KW-0472">Membrane</keyword>
<dbReference type="EMBL" id="AJWZ01005525">
    <property type="protein sequence ID" value="EKC62333.1"/>
    <property type="molecule type" value="Genomic_DNA"/>
</dbReference>
<proteinExistence type="predicted"/>
<keyword evidence="2" id="KW-0418">Kinase</keyword>